<dbReference type="GO" id="GO:0000976">
    <property type="term" value="F:transcription cis-regulatory region binding"/>
    <property type="evidence" value="ECO:0007669"/>
    <property type="project" value="TreeGrafter"/>
</dbReference>
<dbReference type="InterPro" id="IPR050109">
    <property type="entry name" value="HTH-type_TetR-like_transc_reg"/>
</dbReference>
<accession>A0A9E7ZRV4</accession>
<evidence type="ECO:0000256" key="3">
    <source>
        <dbReference type="ARBA" id="ARBA00023163"/>
    </source>
</evidence>
<organism evidence="6">
    <name type="scientific">Bosea sp. NBC_00436</name>
    <dbReference type="NCBI Taxonomy" id="2969620"/>
    <lineage>
        <taxon>Bacteria</taxon>
        <taxon>Pseudomonadati</taxon>
        <taxon>Pseudomonadota</taxon>
        <taxon>Alphaproteobacteria</taxon>
        <taxon>Hyphomicrobiales</taxon>
        <taxon>Boseaceae</taxon>
        <taxon>Bosea</taxon>
    </lineage>
</organism>
<evidence type="ECO:0000259" key="5">
    <source>
        <dbReference type="PROSITE" id="PS50977"/>
    </source>
</evidence>
<dbReference type="PANTHER" id="PTHR30055">
    <property type="entry name" value="HTH-TYPE TRANSCRIPTIONAL REGULATOR RUTR"/>
    <property type="match status" value="1"/>
</dbReference>
<dbReference type="EMBL" id="CP102774">
    <property type="protein sequence ID" value="UZF85877.1"/>
    <property type="molecule type" value="Genomic_DNA"/>
</dbReference>
<evidence type="ECO:0000256" key="1">
    <source>
        <dbReference type="ARBA" id="ARBA00023015"/>
    </source>
</evidence>
<dbReference type="Gene3D" id="1.10.10.60">
    <property type="entry name" value="Homeodomain-like"/>
    <property type="match status" value="1"/>
</dbReference>
<dbReference type="AlphaFoldDB" id="A0A9E7ZRV4"/>
<dbReference type="SUPFAM" id="SSF46689">
    <property type="entry name" value="Homeodomain-like"/>
    <property type="match status" value="1"/>
</dbReference>
<name>A0A9E7ZRV4_9HYPH</name>
<evidence type="ECO:0000256" key="4">
    <source>
        <dbReference type="PROSITE-ProRule" id="PRU00335"/>
    </source>
</evidence>
<dbReference type="PROSITE" id="PS50977">
    <property type="entry name" value="HTH_TETR_2"/>
    <property type="match status" value="1"/>
</dbReference>
<protein>
    <submittedName>
        <fullName evidence="6">TetR/AcrR family transcriptional regulator</fullName>
    </submittedName>
</protein>
<evidence type="ECO:0000256" key="2">
    <source>
        <dbReference type="ARBA" id="ARBA00023125"/>
    </source>
</evidence>
<dbReference type="Gene3D" id="1.10.357.10">
    <property type="entry name" value="Tetracycline Repressor, domain 2"/>
    <property type="match status" value="1"/>
</dbReference>
<keyword evidence="2 4" id="KW-0238">DNA-binding</keyword>
<evidence type="ECO:0000313" key="6">
    <source>
        <dbReference type="EMBL" id="UZF85877.1"/>
    </source>
</evidence>
<gene>
    <name evidence="6" type="ORF">NWE54_18935</name>
</gene>
<dbReference type="InterPro" id="IPR009057">
    <property type="entry name" value="Homeodomain-like_sf"/>
</dbReference>
<dbReference type="GO" id="GO:0003700">
    <property type="term" value="F:DNA-binding transcription factor activity"/>
    <property type="evidence" value="ECO:0007669"/>
    <property type="project" value="TreeGrafter"/>
</dbReference>
<feature type="DNA-binding region" description="H-T-H motif" evidence="4">
    <location>
        <begin position="38"/>
        <end position="57"/>
    </location>
</feature>
<reference evidence="6" key="1">
    <citation type="submission" date="2022-08" db="EMBL/GenBank/DDBJ databases">
        <title>Complete Genome Sequences of 2 Bosea sp. soil isolates.</title>
        <authorList>
            <person name="Alvarez Arevalo M."/>
            <person name="Sterndorff E.B."/>
            <person name="Faurdal D."/>
            <person name="Joergensen T.S."/>
            <person name="Weber T."/>
        </authorList>
    </citation>
    <scope>NUCLEOTIDE SEQUENCE</scope>
    <source>
        <strain evidence="6">NBC_00436</strain>
    </source>
</reference>
<proteinExistence type="predicted"/>
<feature type="domain" description="HTH tetR-type" evidence="5">
    <location>
        <begin position="15"/>
        <end position="75"/>
    </location>
</feature>
<sequence length="206" mass="23103">MRAELEAAPKLSRSEMTRRKLMIAAAELIQDSGFGGLKVADICKRADFAHGTFYLHWKDKRGVAHDVLTAFMEAIRAHRPQRLPRQSFYERLVVGHLYYIDLYRRNIGLMRCQGQLADELDEFAAIGLKANLALAHRVLRAAEREEPSLAAQPLPQRLATALGCIAMVDKLLHEVFARGLAIGLSDDEFAGTLSLSWHRSLLGRDP</sequence>
<dbReference type="InterPro" id="IPR001647">
    <property type="entry name" value="HTH_TetR"/>
</dbReference>
<keyword evidence="3" id="KW-0804">Transcription</keyword>
<keyword evidence="1" id="KW-0805">Transcription regulation</keyword>
<dbReference type="PANTHER" id="PTHR30055:SF234">
    <property type="entry name" value="HTH-TYPE TRANSCRIPTIONAL REGULATOR BETI"/>
    <property type="match status" value="1"/>
</dbReference>
<dbReference type="Pfam" id="PF00440">
    <property type="entry name" value="TetR_N"/>
    <property type="match status" value="1"/>
</dbReference>